<sequence length="143" mass="16501">MKFHILSEDTRIEIDVLYRNYPNSSDYWDGNWVSSKLKIEIPGYTVSFNADLRTDELSNFMNELKLMNKKMKGKATLSNLDGYLHIEGEMNKLGQIFWTAETCYPAGYGAVLKFEFVSDQSYLERLIKELNDILVAFPVLGKP</sequence>
<protein>
    <submittedName>
        <fullName evidence="1">Uncharacterized protein</fullName>
    </submittedName>
</protein>
<accession>A0A429X8Z4</accession>
<comment type="caution">
    <text evidence="1">The sequence shown here is derived from an EMBL/GenBank/DDBJ whole genome shotgun (WGS) entry which is preliminary data.</text>
</comment>
<dbReference type="Pfam" id="PF24716">
    <property type="entry name" value="WapI"/>
    <property type="match status" value="1"/>
</dbReference>
<dbReference type="EMBL" id="QYTW02000007">
    <property type="protein sequence ID" value="RST59918.1"/>
    <property type="molecule type" value="Genomic_DNA"/>
</dbReference>
<dbReference type="RefSeq" id="WP_120118188.1">
    <property type="nucleotide sequence ID" value="NZ_DAMDJW010000005.1"/>
</dbReference>
<dbReference type="Proteomes" id="UP000287296">
    <property type="component" value="Unassembled WGS sequence"/>
</dbReference>
<name>A0A429X8Z4_SIMTE</name>
<proteinExistence type="predicted"/>
<gene>
    <name evidence="1" type="ORF">D5F11_009390</name>
</gene>
<dbReference type="AlphaFoldDB" id="A0A429X8Z4"/>
<evidence type="ECO:0000313" key="2">
    <source>
        <dbReference type="Proteomes" id="UP000287296"/>
    </source>
</evidence>
<evidence type="ECO:0000313" key="1">
    <source>
        <dbReference type="EMBL" id="RST59918.1"/>
    </source>
</evidence>
<reference evidence="1 2" key="1">
    <citation type="submission" date="2018-12" db="EMBL/GenBank/DDBJ databases">
        <authorList>
            <person name="Sun L."/>
            <person name="Chen Z."/>
        </authorList>
    </citation>
    <scope>NUCLEOTIDE SEQUENCE [LARGE SCALE GENOMIC DNA]</scope>
    <source>
        <strain evidence="1 2">LMG 29736</strain>
    </source>
</reference>
<dbReference type="InterPro" id="IPR056510">
    <property type="entry name" value="WapI"/>
</dbReference>
<organism evidence="1 2">
    <name type="scientific">Siminovitchia terrae</name>
    <name type="common">Bacillus terrae</name>
    <dbReference type="NCBI Taxonomy" id="1914933"/>
    <lineage>
        <taxon>Bacteria</taxon>
        <taxon>Bacillati</taxon>
        <taxon>Bacillota</taxon>
        <taxon>Bacilli</taxon>
        <taxon>Bacillales</taxon>
        <taxon>Bacillaceae</taxon>
        <taxon>Siminovitchia</taxon>
    </lineage>
</organism>
<dbReference type="OrthoDB" id="1495261at2"/>